<dbReference type="SUPFAM" id="SSF81301">
    <property type="entry name" value="Nucleotidyltransferase"/>
    <property type="match status" value="1"/>
</dbReference>
<evidence type="ECO:0000313" key="1">
    <source>
        <dbReference type="EMBL" id="KAJ3173379.1"/>
    </source>
</evidence>
<reference evidence="1" key="1">
    <citation type="submission" date="2020-05" db="EMBL/GenBank/DDBJ databases">
        <title>Phylogenomic resolution of chytrid fungi.</title>
        <authorList>
            <person name="Stajich J.E."/>
            <person name="Amses K."/>
            <person name="Simmons R."/>
            <person name="Seto K."/>
            <person name="Myers J."/>
            <person name="Bonds A."/>
            <person name="Quandt C.A."/>
            <person name="Barry K."/>
            <person name="Liu P."/>
            <person name="Grigoriev I."/>
            <person name="Longcore J.E."/>
            <person name="James T.Y."/>
        </authorList>
    </citation>
    <scope>NUCLEOTIDE SEQUENCE</scope>
    <source>
        <strain evidence="1">JEL0379</strain>
    </source>
</reference>
<organism evidence="1 2">
    <name type="scientific">Geranomyces variabilis</name>
    <dbReference type="NCBI Taxonomy" id="109894"/>
    <lineage>
        <taxon>Eukaryota</taxon>
        <taxon>Fungi</taxon>
        <taxon>Fungi incertae sedis</taxon>
        <taxon>Chytridiomycota</taxon>
        <taxon>Chytridiomycota incertae sedis</taxon>
        <taxon>Chytridiomycetes</taxon>
        <taxon>Spizellomycetales</taxon>
        <taxon>Powellomycetaceae</taxon>
        <taxon>Geranomyces</taxon>
    </lineage>
</organism>
<sequence length="264" mass="29734">MLRKHDVDTRSTYRRMSLEQRIALFGAVLPNMQVFLEQKTNEALRRILAPPITERAARIQMASGYTPDATKPHPATERRRILDSAQVPYAIGGALSFGFWAVPRTTFDVDFNYFTVPDDAGQMLKAIEEHAPITDEYGVVLKSTAIPCDGPIIRFWWKGTKIEAFGPTIPVFSQQALERARRVNVLGTSLSVLSAEAIAVFKLIFGRPQDWVDLQALIDLNPDLDKQYIRDTILMIFDDNPELPAIVCRWDEIAQHGPVEDVAP</sequence>
<evidence type="ECO:0008006" key="3">
    <source>
        <dbReference type="Google" id="ProtNLM"/>
    </source>
</evidence>
<keyword evidence="2" id="KW-1185">Reference proteome</keyword>
<accession>A0AAD5TJB5</accession>
<dbReference type="Gene3D" id="3.30.460.40">
    <property type="match status" value="1"/>
</dbReference>
<dbReference type="EMBL" id="JADGJQ010000071">
    <property type="protein sequence ID" value="KAJ3173379.1"/>
    <property type="molecule type" value="Genomic_DNA"/>
</dbReference>
<proteinExistence type="predicted"/>
<evidence type="ECO:0000313" key="2">
    <source>
        <dbReference type="Proteomes" id="UP001212152"/>
    </source>
</evidence>
<protein>
    <recommendedName>
        <fullName evidence="3">Nucleotidyl transferase AbiEii/AbiGii toxin family protein</fullName>
    </recommendedName>
</protein>
<dbReference type="InterPro" id="IPR043519">
    <property type="entry name" value="NT_sf"/>
</dbReference>
<dbReference type="AlphaFoldDB" id="A0AAD5TJB5"/>
<name>A0AAD5TJB5_9FUNG</name>
<gene>
    <name evidence="1" type="ORF">HDU87_007648</name>
</gene>
<dbReference type="Proteomes" id="UP001212152">
    <property type="component" value="Unassembled WGS sequence"/>
</dbReference>
<comment type="caution">
    <text evidence="1">The sequence shown here is derived from an EMBL/GenBank/DDBJ whole genome shotgun (WGS) entry which is preliminary data.</text>
</comment>